<evidence type="ECO:0000256" key="2">
    <source>
        <dbReference type="SAM" id="SignalP"/>
    </source>
</evidence>
<accession>A0A255ZS44</accession>
<keyword evidence="1" id="KW-0812">Transmembrane</keyword>
<dbReference type="EMBL" id="NOXX01000194">
    <property type="protein sequence ID" value="OYQ44241.1"/>
    <property type="molecule type" value="Genomic_DNA"/>
</dbReference>
<evidence type="ECO:0000313" key="6">
    <source>
        <dbReference type="Proteomes" id="UP000216035"/>
    </source>
</evidence>
<dbReference type="Proteomes" id="UP000216035">
    <property type="component" value="Unassembled WGS sequence"/>
</dbReference>
<keyword evidence="1" id="KW-0472">Membrane</keyword>
<feature type="chain" id="PRO_5013350273" evidence="2">
    <location>
        <begin position="19"/>
        <end position="374"/>
    </location>
</feature>
<keyword evidence="1" id="KW-1133">Transmembrane helix</keyword>
<dbReference type="Pfam" id="PF25221">
    <property type="entry name" value="5TMH_Lnb"/>
    <property type="match status" value="1"/>
</dbReference>
<proteinExistence type="predicted"/>
<feature type="domain" description="Lnb N-terminal periplasmic" evidence="3">
    <location>
        <begin position="28"/>
        <end position="156"/>
    </location>
</feature>
<evidence type="ECO:0000256" key="1">
    <source>
        <dbReference type="SAM" id="Phobius"/>
    </source>
</evidence>
<dbReference type="AlphaFoldDB" id="A0A255ZS44"/>
<reference evidence="5 6" key="1">
    <citation type="submission" date="2017-07" db="EMBL/GenBank/DDBJ databases">
        <title>Flavobacterium cyanobacteriorum sp. nov., isolated from cyanobacterial aggregates in a eutrophic lake.</title>
        <authorList>
            <person name="Cai H."/>
        </authorList>
    </citation>
    <scope>NUCLEOTIDE SEQUENCE [LARGE SCALE GENOMIC DNA]</scope>
    <source>
        <strain evidence="5 6">TH167</strain>
    </source>
</reference>
<feature type="transmembrane region" description="Helical" evidence="1">
    <location>
        <begin position="264"/>
        <end position="282"/>
    </location>
</feature>
<dbReference type="OrthoDB" id="319167at2"/>
<organism evidence="5 6">
    <name type="scientific">Flavobacterium aurantiibacter</name>
    <dbReference type="NCBI Taxonomy" id="2023067"/>
    <lineage>
        <taxon>Bacteria</taxon>
        <taxon>Pseudomonadati</taxon>
        <taxon>Bacteroidota</taxon>
        <taxon>Flavobacteriia</taxon>
        <taxon>Flavobacteriales</taxon>
        <taxon>Flavobacteriaceae</taxon>
        <taxon>Flavobacterium</taxon>
    </lineage>
</organism>
<feature type="transmembrane region" description="Helical" evidence="1">
    <location>
        <begin position="339"/>
        <end position="359"/>
    </location>
</feature>
<evidence type="ECO:0000259" key="4">
    <source>
        <dbReference type="Pfam" id="PF25221"/>
    </source>
</evidence>
<feature type="transmembrane region" description="Helical" evidence="1">
    <location>
        <begin position="240"/>
        <end position="257"/>
    </location>
</feature>
<name>A0A255ZS44_9FLAO</name>
<dbReference type="InterPro" id="IPR025178">
    <property type="entry name" value="Lnb_N"/>
</dbReference>
<feature type="signal peptide" evidence="2">
    <location>
        <begin position="1"/>
        <end position="18"/>
    </location>
</feature>
<protein>
    <submittedName>
        <fullName evidence="5">Uncharacterized protein</fullName>
    </submittedName>
</protein>
<comment type="caution">
    <text evidence="5">The sequence shown here is derived from an EMBL/GenBank/DDBJ whole genome shotgun (WGS) entry which is preliminary data.</text>
</comment>
<dbReference type="InterPro" id="IPR057436">
    <property type="entry name" value="5TMH_Lnb"/>
</dbReference>
<evidence type="ECO:0000313" key="5">
    <source>
        <dbReference type="EMBL" id="OYQ44241.1"/>
    </source>
</evidence>
<sequence length="374" mass="43331">MIRYLLLFFSFCFFSAKAQIPIASPNTKCSLLTVSAGNQLYSLYGHTGLRFYDEQQGFDFVVNFGYFDFSTPNFYLKFVKGDLKYFVGIDRYEDFYANYVFEQRGIKEQILNLKSSEIQSIINDLAAIVNSDGRFYTYKFFHRNCTTMVADLIAKHSSIKPAVINEIKEKSFRQIVSEYQSPLYFENLGINIMFGYYTDEKADAVFLPEQLFNAYKTQGQEVVSKTNTLNKASLTLDVPWWNSIFTLFVILITLVFVHEYVRKFLFVVLGFIGIFLAAAGLYSEHVEVLWNYNILLFNPLLLYFAFAEKKSVRRKTIQLLAAVFVLVHLIYVLNKSQLILFAPIYLTVFLLLLIDSELLTTIKQNRAKSLNHNI</sequence>
<feature type="transmembrane region" description="Helical" evidence="1">
    <location>
        <begin position="317"/>
        <end position="333"/>
    </location>
</feature>
<dbReference type="Pfam" id="PF13387">
    <property type="entry name" value="Lnb_N"/>
    <property type="match status" value="1"/>
</dbReference>
<feature type="domain" description="Lnb-like transmembrane" evidence="4">
    <location>
        <begin position="261"/>
        <end position="363"/>
    </location>
</feature>
<keyword evidence="2" id="KW-0732">Signal</keyword>
<keyword evidence="6" id="KW-1185">Reference proteome</keyword>
<feature type="transmembrane region" description="Helical" evidence="1">
    <location>
        <begin position="288"/>
        <end position="305"/>
    </location>
</feature>
<gene>
    <name evidence="5" type="ORF">CHX27_08010</name>
</gene>
<evidence type="ECO:0000259" key="3">
    <source>
        <dbReference type="Pfam" id="PF13387"/>
    </source>
</evidence>